<organism evidence="9 10">
    <name type="scientific">Enterococcus faecalis TX4248</name>
    <dbReference type="NCBI Taxonomy" id="749495"/>
    <lineage>
        <taxon>Bacteria</taxon>
        <taxon>Bacillati</taxon>
        <taxon>Bacillota</taxon>
        <taxon>Bacilli</taxon>
        <taxon>Lactobacillales</taxon>
        <taxon>Enterococcaceae</taxon>
        <taxon>Enterococcus</taxon>
    </lineage>
</organism>
<dbReference type="PANTHER" id="PTHR30012:SF0">
    <property type="entry name" value="TYPE II SECRETION SYSTEM PROTEIN F-RELATED"/>
    <property type="match status" value="1"/>
</dbReference>
<evidence type="ECO:0000256" key="5">
    <source>
        <dbReference type="ARBA" id="ARBA00022989"/>
    </source>
</evidence>
<gene>
    <name evidence="9" type="ORF">HMPREF9498_02397</name>
</gene>
<keyword evidence="3" id="KW-1003">Cell membrane</keyword>
<sequence length="348" mass="39472">MGLLQKKRIFKPSNKLTKKQQQLFLKLLADLLANGFNIQESFSFMKKSNALPQHSITFLVEGFSSGIALQALVEELGFSTMVSAQLSFATAHGDLVGTLQAISEHFFQTEKYRQQFYKIISYPLLLIVFLILVIVGIRQFLLPQLMENDANSYSKNIGILLIVYSPYILVTLVFVLSFSFFILNRYLKHQSAIQRAFVYLKLPIIRGLYREYVSAFFALEWGKLLAQGLEMKEVIDLMRHTTNYPLMKELAGAISEGLLVGETLHRQLAAYPFFTKALGLMIQQGEVKGKLGKELMVYSNVCFQGFFKKIERVITLVQPFIFIIIACLIIGVYGAMLLPIYGNMEGVL</sequence>
<evidence type="ECO:0000256" key="1">
    <source>
        <dbReference type="ARBA" id="ARBA00004651"/>
    </source>
</evidence>
<comment type="similarity">
    <text evidence="2">Belongs to the GSP F family.</text>
</comment>
<dbReference type="RefSeq" id="WP_002369171.1">
    <property type="nucleotide sequence ID" value="NZ_GL454475.1"/>
</dbReference>
<evidence type="ECO:0000313" key="9">
    <source>
        <dbReference type="EMBL" id="EFM81966.1"/>
    </source>
</evidence>
<evidence type="ECO:0000259" key="8">
    <source>
        <dbReference type="Pfam" id="PF00482"/>
    </source>
</evidence>
<dbReference type="AlphaFoldDB" id="A0A125W4B0"/>
<evidence type="ECO:0000256" key="7">
    <source>
        <dbReference type="SAM" id="Phobius"/>
    </source>
</evidence>
<name>A0A125W4B0_ENTFL</name>
<evidence type="ECO:0000256" key="4">
    <source>
        <dbReference type="ARBA" id="ARBA00022692"/>
    </source>
</evidence>
<keyword evidence="6 7" id="KW-0472">Membrane</keyword>
<comment type="subcellular location">
    <subcellularLocation>
        <location evidence="1">Cell membrane</location>
        <topology evidence="1">Multi-pass membrane protein</topology>
    </subcellularLocation>
</comment>
<dbReference type="NCBIfam" id="NF041012">
    <property type="entry name" value="T4P_ComGB"/>
    <property type="match status" value="1"/>
</dbReference>
<dbReference type="InterPro" id="IPR018076">
    <property type="entry name" value="T2SS_GspF_dom"/>
</dbReference>
<reference evidence="9 10" key="1">
    <citation type="submission" date="2010-07" db="EMBL/GenBank/DDBJ databases">
        <authorList>
            <person name="Sid Ahmed O."/>
        </authorList>
    </citation>
    <scope>NUCLEOTIDE SEQUENCE [LARGE SCALE GENOMIC DNA]</scope>
    <source>
        <strain evidence="9 10">TX4248</strain>
    </source>
</reference>
<dbReference type="PANTHER" id="PTHR30012">
    <property type="entry name" value="GENERAL SECRETION PATHWAY PROTEIN"/>
    <property type="match status" value="1"/>
</dbReference>
<evidence type="ECO:0000313" key="10">
    <source>
        <dbReference type="Proteomes" id="UP000004846"/>
    </source>
</evidence>
<feature type="transmembrane region" description="Helical" evidence="7">
    <location>
        <begin position="316"/>
        <end position="341"/>
    </location>
</feature>
<keyword evidence="4 7" id="KW-0812">Transmembrane</keyword>
<dbReference type="Proteomes" id="UP000004846">
    <property type="component" value="Unassembled WGS sequence"/>
</dbReference>
<dbReference type="EMBL" id="AEBR01000085">
    <property type="protein sequence ID" value="EFM81966.1"/>
    <property type="molecule type" value="Genomic_DNA"/>
</dbReference>
<dbReference type="InterPro" id="IPR042094">
    <property type="entry name" value="T2SS_GspF_sf"/>
</dbReference>
<accession>A0A125W4B0</accession>
<dbReference type="Gene3D" id="1.20.81.30">
    <property type="entry name" value="Type II secretion system (T2SS), domain F"/>
    <property type="match status" value="2"/>
</dbReference>
<protein>
    <submittedName>
        <fullName evidence="9">Bacterial type II secretion system domain protein F</fullName>
    </submittedName>
</protein>
<evidence type="ECO:0000256" key="3">
    <source>
        <dbReference type="ARBA" id="ARBA00022475"/>
    </source>
</evidence>
<proteinExistence type="inferred from homology"/>
<evidence type="ECO:0000256" key="2">
    <source>
        <dbReference type="ARBA" id="ARBA00005745"/>
    </source>
</evidence>
<dbReference type="GO" id="GO:0005886">
    <property type="term" value="C:plasma membrane"/>
    <property type="evidence" value="ECO:0007669"/>
    <property type="project" value="UniProtKB-SubCell"/>
</dbReference>
<dbReference type="Pfam" id="PF00482">
    <property type="entry name" value="T2SSF"/>
    <property type="match status" value="2"/>
</dbReference>
<dbReference type="InterPro" id="IPR003004">
    <property type="entry name" value="GspF/PilC"/>
</dbReference>
<comment type="caution">
    <text evidence="9">The sequence shown here is derived from an EMBL/GenBank/DDBJ whole genome shotgun (WGS) entry which is preliminary data.</text>
</comment>
<feature type="transmembrane region" description="Helical" evidence="7">
    <location>
        <begin position="119"/>
        <end position="137"/>
    </location>
</feature>
<dbReference type="InterPro" id="IPR047692">
    <property type="entry name" value="T4P_ComGB"/>
</dbReference>
<keyword evidence="5 7" id="KW-1133">Transmembrane helix</keyword>
<feature type="domain" description="Type II secretion system protein GspF" evidence="8">
    <location>
        <begin position="217"/>
        <end position="339"/>
    </location>
</feature>
<feature type="transmembrane region" description="Helical" evidence="7">
    <location>
        <begin position="157"/>
        <end position="183"/>
    </location>
</feature>
<evidence type="ECO:0000256" key="6">
    <source>
        <dbReference type="ARBA" id="ARBA00023136"/>
    </source>
</evidence>
<feature type="domain" description="Type II secretion system protein GspF" evidence="8">
    <location>
        <begin position="24"/>
        <end position="143"/>
    </location>
</feature>
<dbReference type="HOGENOM" id="CLU_035032_1_0_9"/>